<sequence>MGVASSHQSDRNSNATQLSNILKDEMERQIALRNLQFETEQAVKKAKSEESFVWEILAASTTLAGILFQAHLTKNRAYAIPVIPIVMYIGYRWDEIYGTTSQKIKTDAEKLYKTKRELLKPVGGPITFEEIERRRMAWKQNSFART</sequence>
<name>A0AC35GR08_9BILA</name>
<proteinExistence type="predicted"/>
<protein>
    <submittedName>
        <fullName evidence="2">Plasminogen receptor (KT)</fullName>
    </submittedName>
</protein>
<evidence type="ECO:0000313" key="1">
    <source>
        <dbReference type="Proteomes" id="UP000887580"/>
    </source>
</evidence>
<reference evidence="2" key="1">
    <citation type="submission" date="2022-11" db="UniProtKB">
        <authorList>
            <consortium name="WormBaseParasite"/>
        </authorList>
    </citation>
    <scope>IDENTIFICATION</scope>
</reference>
<evidence type="ECO:0000313" key="2">
    <source>
        <dbReference type="WBParaSite" id="PS1159_v2.g7888.t1"/>
    </source>
</evidence>
<dbReference type="Proteomes" id="UP000887580">
    <property type="component" value="Unplaced"/>
</dbReference>
<accession>A0AC35GR08</accession>
<organism evidence="1 2">
    <name type="scientific">Panagrolaimus sp. PS1159</name>
    <dbReference type="NCBI Taxonomy" id="55785"/>
    <lineage>
        <taxon>Eukaryota</taxon>
        <taxon>Metazoa</taxon>
        <taxon>Ecdysozoa</taxon>
        <taxon>Nematoda</taxon>
        <taxon>Chromadorea</taxon>
        <taxon>Rhabditida</taxon>
        <taxon>Tylenchina</taxon>
        <taxon>Panagrolaimomorpha</taxon>
        <taxon>Panagrolaimoidea</taxon>
        <taxon>Panagrolaimidae</taxon>
        <taxon>Panagrolaimus</taxon>
    </lineage>
</organism>
<dbReference type="WBParaSite" id="PS1159_v2.g7888.t1">
    <property type="protein sequence ID" value="PS1159_v2.g7888.t1"/>
    <property type="gene ID" value="PS1159_v2.g7888"/>
</dbReference>